<organism evidence="4 5">
    <name type="scientific">Rohdeia mirabilis</name>
    <dbReference type="NCBI Taxonomy" id="2528008"/>
    <lineage>
        <taxon>Bacteria</taxon>
        <taxon>Pseudomonadati</taxon>
        <taxon>Planctomycetota</taxon>
        <taxon>Planctomycetia</taxon>
        <taxon>Planctomycetia incertae sedis</taxon>
        <taxon>Rohdeia</taxon>
    </lineage>
</organism>
<evidence type="ECO:0000256" key="2">
    <source>
        <dbReference type="PIRSR" id="PIRSR600246-2"/>
    </source>
</evidence>
<dbReference type="InterPro" id="IPR000246">
    <property type="entry name" value="Peptidase_T2"/>
</dbReference>
<dbReference type="PANTHER" id="PTHR10188">
    <property type="entry name" value="L-ASPARAGINASE"/>
    <property type="match status" value="1"/>
</dbReference>
<evidence type="ECO:0000256" key="1">
    <source>
        <dbReference type="PIRSR" id="PIRSR600246-1"/>
    </source>
</evidence>
<dbReference type="AlphaFoldDB" id="A0A518D1U0"/>
<feature type="site" description="Cleavage; by autolysis" evidence="3">
    <location>
        <begin position="205"/>
        <end position="206"/>
    </location>
</feature>
<keyword evidence="5" id="KW-1185">Reference proteome</keyword>
<reference evidence="4 5" key="1">
    <citation type="submission" date="2019-02" db="EMBL/GenBank/DDBJ databases">
        <title>Deep-cultivation of Planctomycetes and their phenomic and genomic characterization uncovers novel biology.</title>
        <authorList>
            <person name="Wiegand S."/>
            <person name="Jogler M."/>
            <person name="Boedeker C."/>
            <person name="Pinto D."/>
            <person name="Vollmers J."/>
            <person name="Rivas-Marin E."/>
            <person name="Kohn T."/>
            <person name="Peeters S.H."/>
            <person name="Heuer A."/>
            <person name="Rast P."/>
            <person name="Oberbeckmann S."/>
            <person name="Bunk B."/>
            <person name="Jeske O."/>
            <person name="Meyerdierks A."/>
            <person name="Storesund J.E."/>
            <person name="Kallscheuer N."/>
            <person name="Luecker S."/>
            <person name="Lage O.M."/>
            <person name="Pohl T."/>
            <person name="Merkel B.J."/>
            <person name="Hornburger P."/>
            <person name="Mueller R.-W."/>
            <person name="Bruemmer F."/>
            <person name="Labrenz M."/>
            <person name="Spormann A.M."/>
            <person name="Op den Camp H."/>
            <person name="Overmann J."/>
            <person name="Amann R."/>
            <person name="Jetten M.S.M."/>
            <person name="Mascher T."/>
            <person name="Medema M.H."/>
            <person name="Devos D.P."/>
            <person name="Kaster A.-K."/>
            <person name="Ovreas L."/>
            <person name="Rohde M."/>
            <person name="Galperin M.Y."/>
            <person name="Jogler C."/>
        </authorList>
    </citation>
    <scope>NUCLEOTIDE SEQUENCE [LARGE SCALE GENOMIC DNA]</scope>
    <source>
        <strain evidence="4 5">Pla163</strain>
    </source>
</reference>
<accession>A0A518D1U0</accession>
<dbReference type="OrthoDB" id="9780217at2"/>
<dbReference type="Gene3D" id="3.60.20.30">
    <property type="entry name" value="(Glycosyl)asparaginase"/>
    <property type="match status" value="1"/>
</dbReference>
<dbReference type="PANTHER" id="PTHR10188:SF6">
    <property type="entry name" value="N(4)-(BETA-N-ACETYLGLUCOSAMINYL)-L-ASPARAGINASE"/>
    <property type="match status" value="1"/>
</dbReference>
<evidence type="ECO:0000313" key="5">
    <source>
        <dbReference type="Proteomes" id="UP000319342"/>
    </source>
</evidence>
<dbReference type="InterPro" id="IPR029055">
    <property type="entry name" value="Ntn_hydrolases_N"/>
</dbReference>
<dbReference type="GO" id="GO:0003948">
    <property type="term" value="F:N4-(beta-N-acetylglucosaminyl)-L-asparaginase activity"/>
    <property type="evidence" value="ECO:0007669"/>
    <property type="project" value="UniProtKB-EC"/>
</dbReference>
<dbReference type="Pfam" id="PF01112">
    <property type="entry name" value="Asparaginase_2"/>
    <property type="match status" value="1"/>
</dbReference>
<dbReference type="GO" id="GO:0005737">
    <property type="term" value="C:cytoplasm"/>
    <property type="evidence" value="ECO:0007669"/>
    <property type="project" value="TreeGrafter"/>
</dbReference>
<dbReference type="InterPro" id="IPR006311">
    <property type="entry name" value="TAT_signal"/>
</dbReference>
<dbReference type="PROSITE" id="PS51318">
    <property type="entry name" value="TAT"/>
    <property type="match status" value="1"/>
</dbReference>
<protein>
    <submittedName>
        <fullName evidence="4">N(4)-(Beta-N-acetylglucosaminyl)-L-asparaginase</fullName>
        <ecNumber evidence="4">3.5.1.26</ecNumber>
    </submittedName>
</protein>
<sequence length="354" mass="36944">MTTPIDRRSVLAAGLAASAAAALGRRSDAAPAATSASTRPPLDGPVAIASGNGLKTVELAVERMRAGTDPADAIVEGVGLVEADPNDMSVGYGGLPNADGVVQLDSSVMHGPTHRAGAVACIEGIMHPAQVALAVLKQTDHVMLVGEGATRFARELGFPVQDLLTDRARQAWLRWRASLNPNDDYLDPDQQIHSDGEKEIPYTTGTIHCSAVDASGRLAGCTTTSGLSYKIPGRVGDSPIVGAGMYTDGQIGSAGATGRGEAVIQVCGAFSAVREMENGATPTEACLSVLKRIADRTTRPHLLDENGRPNFDVVMYAVRKDGAYGSASMFGNREFAVCDARGARLERTAGLFER</sequence>
<dbReference type="CDD" id="cd04513">
    <property type="entry name" value="Glycosylasparaginase"/>
    <property type="match status" value="1"/>
</dbReference>
<dbReference type="RefSeq" id="WP_145188727.1">
    <property type="nucleotide sequence ID" value="NZ_CP036290.1"/>
</dbReference>
<dbReference type="EMBL" id="CP036290">
    <property type="protein sequence ID" value="QDU85419.1"/>
    <property type="molecule type" value="Genomic_DNA"/>
</dbReference>
<evidence type="ECO:0000256" key="3">
    <source>
        <dbReference type="PIRSR" id="PIRSR600246-3"/>
    </source>
</evidence>
<gene>
    <name evidence="4" type="ORF">Pla163_25480</name>
</gene>
<feature type="binding site" evidence="2">
    <location>
        <begin position="234"/>
        <end position="237"/>
    </location>
    <ligand>
        <name>substrate</name>
    </ligand>
</feature>
<feature type="binding site" evidence="2">
    <location>
        <begin position="257"/>
        <end position="260"/>
    </location>
    <ligand>
        <name>substrate</name>
    </ligand>
</feature>
<evidence type="ECO:0000313" key="4">
    <source>
        <dbReference type="EMBL" id="QDU85419.1"/>
    </source>
</evidence>
<dbReference type="Proteomes" id="UP000319342">
    <property type="component" value="Chromosome"/>
</dbReference>
<name>A0A518D1U0_9BACT</name>
<dbReference type="EC" id="3.5.1.26" evidence="4"/>
<proteinExistence type="predicted"/>
<dbReference type="SUPFAM" id="SSF56235">
    <property type="entry name" value="N-terminal nucleophile aminohydrolases (Ntn hydrolases)"/>
    <property type="match status" value="1"/>
</dbReference>
<keyword evidence="4" id="KW-0378">Hydrolase</keyword>
<feature type="active site" description="Nucleophile" evidence="1">
    <location>
        <position position="206"/>
    </location>
</feature>